<name>A0A2G9SH82_AQUCT</name>
<accession>A0A2G9SH82</accession>
<keyword evidence="4" id="KW-1185">Reference proteome</keyword>
<dbReference type="PROSITE" id="PS50209">
    <property type="entry name" value="CARD"/>
    <property type="match status" value="1"/>
</dbReference>
<evidence type="ECO:0000256" key="1">
    <source>
        <dbReference type="SAM" id="MobiDB-lite"/>
    </source>
</evidence>
<gene>
    <name evidence="3" type="ORF">AB205_0136720</name>
</gene>
<evidence type="ECO:0000313" key="4">
    <source>
        <dbReference type="Proteomes" id="UP000228934"/>
    </source>
</evidence>
<feature type="compositionally biased region" description="Basic and acidic residues" evidence="1">
    <location>
        <begin position="32"/>
        <end position="48"/>
    </location>
</feature>
<feature type="domain" description="CARD" evidence="2">
    <location>
        <begin position="64"/>
        <end position="146"/>
    </location>
</feature>
<dbReference type="GO" id="GO:0042981">
    <property type="term" value="P:regulation of apoptotic process"/>
    <property type="evidence" value="ECO:0007669"/>
    <property type="project" value="InterPro"/>
</dbReference>
<reference evidence="4" key="1">
    <citation type="journal article" date="2017" name="Nat. Commun.">
        <title>The North American bullfrog draft genome provides insight into hormonal regulation of long noncoding RNA.</title>
        <authorList>
            <person name="Hammond S.A."/>
            <person name="Warren R.L."/>
            <person name="Vandervalk B.P."/>
            <person name="Kucuk E."/>
            <person name="Khan H."/>
            <person name="Gibb E.A."/>
            <person name="Pandoh P."/>
            <person name="Kirk H."/>
            <person name="Zhao Y."/>
            <person name="Jones M."/>
            <person name="Mungall A.J."/>
            <person name="Coope R."/>
            <person name="Pleasance S."/>
            <person name="Moore R.A."/>
            <person name="Holt R.A."/>
            <person name="Round J.M."/>
            <person name="Ohora S."/>
            <person name="Walle B.V."/>
            <person name="Veldhoen N."/>
            <person name="Helbing C.C."/>
            <person name="Birol I."/>
        </authorList>
    </citation>
    <scope>NUCLEOTIDE SEQUENCE [LARGE SCALE GENOMIC DNA]</scope>
</reference>
<dbReference type="InterPro" id="IPR001315">
    <property type="entry name" value="CARD"/>
</dbReference>
<dbReference type="Proteomes" id="UP000228934">
    <property type="component" value="Unassembled WGS sequence"/>
</dbReference>
<protein>
    <recommendedName>
        <fullName evidence="2">CARD domain-containing protein</fullName>
    </recommendedName>
</protein>
<dbReference type="Pfam" id="PF00619">
    <property type="entry name" value="CARD"/>
    <property type="match status" value="1"/>
</dbReference>
<evidence type="ECO:0000313" key="3">
    <source>
        <dbReference type="EMBL" id="PIO39498.1"/>
    </source>
</evidence>
<proteinExistence type="predicted"/>
<dbReference type="EMBL" id="KV924869">
    <property type="protein sequence ID" value="PIO39498.1"/>
    <property type="molecule type" value="Genomic_DNA"/>
</dbReference>
<sequence>MSSLYFTLYSSVSLPVTTSTNGSHMLTMGHHPRTERNSRASWTHEEPVGHSNPPPLLRWKNCVETLNRNLEVLLNSITEGHLNQLMDNMRSKSVLSRDDTEYINAEQTQKARIRKYIETCCEKGEEASRMTLDSLLDRKIIYINPV</sequence>
<feature type="region of interest" description="Disordered" evidence="1">
    <location>
        <begin position="29"/>
        <end position="51"/>
    </location>
</feature>
<dbReference type="InterPro" id="IPR011029">
    <property type="entry name" value="DEATH-like_dom_sf"/>
</dbReference>
<dbReference type="SUPFAM" id="SSF47986">
    <property type="entry name" value="DEATH domain"/>
    <property type="match status" value="1"/>
</dbReference>
<dbReference type="Gene3D" id="1.10.533.10">
    <property type="entry name" value="Death Domain, Fas"/>
    <property type="match status" value="1"/>
</dbReference>
<dbReference type="OrthoDB" id="4062651at2759"/>
<evidence type="ECO:0000259" key="2">
    <source>
        <dbReference type="PROSITE" id="PS50209"/>
    </source>
</evidence>
<dbReference type="AlphaFoldDB" id="A0A2G9SH82"/>
<organism evidence="3 4">
    <name type="scientific">Aquarana catesbeiana</name>
    <name type="common">American bullfrog</name>
    <name type="synonym">Rana catesbeiana</name>
    <dbReference type="NCBI Taxonomy" id="8400"/>
    <lineage>
        <taxon>Eukaryota</taxon>
        <taxon>Metazoa</taxon>
        <taxon>Chordata</taxon>
        <taxon>Craniata</taxon>
        <taxon>Vertebrata</taxon>
        <taxon>Euteleostomi</taxon>
        <taxon>Amphibia</taxon>
        <taxon>Batrachia</taxon>
        <taxon>Anura</taxon>
        <taxon>Neobatrachia</taxon>
        <taxon>Ranoidea</taxon>
        <taxon>Ranidae</taxon>
        <taxon>Aquarana</taxon>
    </lineage>
</organism>